<keyword evidence="6" id="KW-1185">Reference proteome</keyword>
<accession>A0A1I1F4N4</accession>
<dbReference type="OrthoDB" id="51502at2157"/>
<dbReference type="Pfam" id="PF15915">
    <property type="entry name" value="BAT"/>
    <property type="match status" value="1"/>
</dbReference>
<evidence type="ECO:0000259" key="4">
    <source>
        <dbReference type="PROSITE" id="PS50943"/>
    </source>
</evidence>
<feature type="compositionally biased region" description="Basic and acidic residues" evidence="3">
    <location>
        <begin position="35"/>
        <end position="62"/>
    </location>
</feature>
<evidence type="ECO:0000313" key="6">
    <source>
        <dbReference type="Proteomes" id="UP000199161"/>
    </source>
</evidence>
<keyword evidence="2" id="KW-0804">Transcription</keyword>
<protein>
    <submittedName>
        <fullName evidence="5">Predicted DNA binding protein, contains HTH domain</fullName>
    </submittedName>
</protein>
<evidence type="ECO:0000256" key="3">
    <source>
        <dbReference type="SAM" id="MobiDB-lite"/>
    </source>
</evidence>
<dbReference type="PROSITE" id="PS50943">
    <property type="entry name" value="HTH_CROC1"/>
    <property type="match status" value="1"/>
</dbReference>
<name>A0A1I1F4N4_NATHA</name>
<dbReference type="InterPro" id="IPR001387">
    <property type="entry name" value="Cro/C1-type_HTH"/>
</dbReference>
<dbReference type="PANTHER" id="PTHR34236">
    <property type="entry name" value="DIMETHYL SULFOXIDE REDUCTASE TRANSCRIPTIONAL ACTIVATOR"/>
    <property type="match status" value="1"/>
</dbReference>
<evidence type="ECO:0000256" key="1">
    <source>
        <dbReference type="ARBA" id="ARBA00023015"/>
    </source>
</evidence>
<feature type="region of interest" description="Disordered" evidence="3">
    <location>
        <begin position="1"/>
        <end position="66"/>
    </location>
</feature>
<reference evidence="6" key="1">
    <citation type="submission" date="2016-10" db="EMBL/GenBank/DDBJ databases">
        <authorList>
            <person name="Varghese N."/>
            <person name="Submissions S."/>
        </authorList>
    </citation>
    <scope>NUCLEOTIDE SEQUENCE [LARGE SCALE GENOMIC DNA]</scope>
    <source>
        <strain evidence="6">DSM 13078</strain>
    </source>
</reference>
<keyword evidence="1" id="KW-0805">Transcription regulation</keyword>
<gene>
    <name evidence="5" type="ORF">SAMN05444422_103164</name>
</gene>
<dbReference type="Gene3D" id="1.10.10.10">
    <property type="entry name" value="Winged helix-like DNA-binding domain superfamily/Winged helix DNA-binding domain"/>
    <property type="match status" value="1"/>
</dbReference>
<dbReference type="SUPFAM" id="SSF88659">
    <property type="entry name" value="Sigma3 and sigma4 domains of RNA polymerase sigma factors"/>
    <property type="match status" value="1"/>
</dbReference>
<dbReference type="RefSeq" id="WP_089786704.1">
    <property type="nucleotide sequence ID" value="NZ_FOKW01000003.1"/>
</dbReference>
<dbReference type="Proteomes" id="UP000199161">
    <property type="component" value="Unassembled WGS sequence"/>
</dbReference>
<feature type="compositionally biased region" description="Basic and acidic residues" evidence="3">
    <location>
        <begin position="15"/>
        <end position="27"/>
    </location>
</feature>
<feature type="compositionally biased region" description="Acidic residues" evidence="3">
    <location>
        <begin position="1"/>
        <end position="14"/>
    </location>
</feature>
<evidence type="ECO:0000313" key="5">
    <source>
        <dbReference type="EMBL" id="SFB94237.1"/>
    </source>
</evidence>
<dbReference type="InterPro" id="IPR007050">
    <property type="entry name" value="HTH_bacterioopsin"/>
</dbReference>
<dbReference type="InterPro" id="IPR013324">
    <property type="entry name" value="RNA_pol_sigma_r3/r4-like"/>
</dbReference>
<feature type="domain" description="HTH cro/C1-type" evidence="4">
    <location>
        <begin position="241"/>
        <end position="261"/>
    </location>
</feature>
<dbReference type="EMBL" id="FOKW01000003">
    <property type="protein sequence ID" value="SFB94237.1"/>
    <property type="molecule type" value="Genomic_DNA"/>
</dbReference>
<proteinExistence type="predicted"/>
<dbReference type="AlphaFoldDB" id="A0A1I1F4N4"/>
<evidence type="ECO:0000256" key="2">
    <source>
        <dbReference type="ARBA" id="ARBA00023163"/>
    </source>
</evidence>
<dbReference type="PANTHER" id="PTHR34236:SF1">
    <property type="entry name" value="DIMETHYL SULFOXIDE REDUCTASE TRANSCRIPTIONAL ACTIVATOR"/>
    <property type="match status" value="1"/>
</dbReference>
<dbReference type="InterPro" id="IPR036388">
    <property type="entry name" value="WH-like_DNA-bd_sf"/>
</dbReference>
<dbReference type="Pfam" id="PF04967">
    <property type="entry name" value="HTH_10"/>
    <property type="match status" value="1"/>
</dbReference>
<organism evidence="5 6">
    <name type="scientific">Natronobacterium haloterrestre</name>
    <name type="common">Halobiforma haloterrestris</name>
    <dbReference type="NCBI Taxonomy" id="148448"/>
    <lineage>
        <taxon>Archaea</taxon>
        <taxon>Methanobacteriati</taxon>
        <taxon>Methanobacteriota</taxon>
        <taxon>Stenosarchaea group</taxon>
        <taxon>Halobacteria</taxon>
        <taxon>Halobacteriales</taxon>
        <taxon>Natrialbaceae</taxon>
        <taxon>Natronobacterium</taxon>
    </lineage>
</organism>
<dbReference type="InterPro" id="IPR031803">
    <property type="entry name" value="BAT_GAF/HTH-assoc"/>
</dbReference>
<sequence>MSIDVADAENEGEPEPEHGEHERERSGRGPQPESESEREYEQHQHEREQERSSDHSAVRSRADGGVVAQLRLDHPDLFLRPTLRRTPEVTVEPEYWTAVDGRTLVFLTVRGTAFCEFEAALETDPTIADPVLLDRHSEGRVYRVAVAEGTVTFVDRAAEVGAHLLELSSCRDGDGWCVQFRFPSRDDLVAFNADCDERGVSVTVDHLRVSDDGDDGVVALTEKQQDLLLTAYEEGYFDVPRGISQDELADRIGVSKSAVSQRLRRAIGQLCGATLS</sequence>